<proteinExistence type="predicted"/>
<comment type="caution">
    <text evidence="1">The sequence shown here is derived from an EMBL/GenBank/DDBJ whole genome shotgun (WGS) entry which is preliminary data.</text>
</comment>
<sequence>MEINAYQIPPNNDIYIQQNLVTDISKNTDYDSFHIFMNQSISYKQVLGQNLFPTTTEVGVELNHYFQTSMFCSYTFQSFFIDDKQKKLIDNFWYCGNALAVVPFASSVIHPKFKIYGGAGQAYGTDNTNSKVPKSLVLYYWSLKPTALAEFNISESFKFSLGAAYQLVFSNDSSDLATNTSGLEGTASISYNFK</sequence>
<dbReference type="RefSeq" id="WP_153418867.1">
    <property type="nucleotide sequence ID" value="NZ_WFLM01000002.1"/>
</dbReference>
<dbReference type="EMBL" id="WFLM01000002">
    <property type="protein sequence ID" value="KAB8039578.1"/>
    <property type="molecule type" value="Genomic_DNA"/>
</dbReference>
<protein>
    <recommendedName>
        <fullName evidence="3">Outer membrane beta-barrel protein</fullName>
    </recommendedName>
</protein>
<dbReference type="AlphaFoldDB" id="A0A6N6VYV0"/>
<evidence type="ECO:0008006" key="3">
    <source>
        <dbReference type="Google" id="ProtNLM"/>
    </source>
</evidence>
<accession>A0A6N6VYV0</accession>
<organism evidence="1 2">
    <name type="scientific">Silvanigrella paludirubra</name>
    <dbReference type="NCBI Taxonomy" id="2499159"/>
    <lineage>
        <taxon>Bacteria</taxon>
        <taxon>Pseudomonadati</taxon>
        <taxon>Bdellovibrionota</taxon>
        <taxon>Oligoflexia</taxon>
        <taxon>Silvanigrellales</taxon>
        <taxon>Silvanigrellaceae</taxon>
        <taxon>Silvanigrella</taxon>
    </lineage>
</organism>
<reference evidence="1 2" key="1">
    <citation type="submission" date="2019-10" db="EMBL/GenBank/DDBJ databases">
        <title>New species of Slilvanegrellaceae.</title>
        <authorList>
            <person name="Pitt A."/>
            <person name="Hahn M.W."/>
        </authorList>
    </citation>
    <scope>NUCLEOTIDE SEQUENCE [LARGE SCALE GENOMIC DNA]</scope>
    <source>
        <strain evidence="1 2">SP-Ram-0.45-NSY-1</strain>
    </source>
</reference>
<evidence type="ECO:0000313" key="2">
    <source>
        <dbReference type="Proteomes" id="UP000437748"/>
    </source>
</evidence>
<gene>
    <name evidence="1" type="ORF">GCL60_04790</name>
</gene>
<evidence type="ECO:0000313" key="1">
    <source>
        <dbReference type="EMBL" id="KAB8039578.1"/>
    </source>
</evidence>
<dbReference type="OrthoDB" id="5294654at2"/>
<name>A0A6N6VYV0_9BACT</name>
<keyword evidence="2" id="KW-1185">Reference proteome</keyword>
<dbReference type="Proteomes" id="UP000437748">
    <property type="component" value="Unassembled WGS sequence"/>
</dbReference>